<reference evidence="7 8" key="1">
    <citation type="journal article" date="2021" name="Elife">
        <title>Chloroplast acquisition without the gene transfer in kleptoplastic sea slugs, Plakobranchus ocellatus.</title>
        <authorList>
            <person name="Maeda T."/>
            <person name="Takahashi S."/>
            <person name="Yoshida T."/>
            <person name="Shimamura S."/>
            <person name="Takaki Y."/>
            <person name="Nagai Y."/>
            <person name="Toyoda A."/>
            <person name="Suzuki Y."/>
            <person name="Arimoto A."/>
            <person name="Ishii H."/>
            <person name="Satoh N."/>
            <person name="Nishiyama T."/>
            <person name="Hasebe M."/>
            <person name="Maruyama T."/>
            <person name="Minagawa J."/>
            <person name="Obokata J."/>
            <person name="Shigenobu S."/>
        </authorList>
    </citation>
    <scope>NUCLEOTIDE SEQUENCE [LARGE SCALE GENOMIC DNA]</scope>
</reference>
<evidence type="ECO:0000256" key="4">
    <source>
        <dbReference type="ARBA" id="ARBA00022490"/>
    </source>
</evidence>
<comment type="subcellular location">
    <subcellularLocation>
        <location evidence="1">Cytoplasm</location>
    </subcellularLocation>
</comment>
<dbReference type="Proteomes" id="UP000762676">
    <property type="component" value="Unassembled WGS sequence"/>
</dbReference>
<dbReference type="PANTHER" id="PTHR11220:SF1">
    <property type="entry name" value="HEME-BINDING PROTEIN 2"/>
    <property type="match status" value="1"/>
</dbReference>
<dbReference type="Pfam" id="PF04832">
    <property type="entry name" value="SOUL"/>
    <property type="match status" value="1"/>
</dbReference>
<comment type="function">
    <text evidence="5">May bind free porphyrinogens that may be present in the cell and thus facilitate removal of these potentially toxic compound. Binds with a high affinity to one molecule of heme or porphyrins. It binds metalloporphyrins, free porphyrins and N-methylprotoporphyrin with similar affinities.</text>
</comment>
<dbReference type="SUPFAM" id="SSF55136">
    <property type="entry name" value="Probable bacterial effector-binding domain"/>
    <property type="match status" value="1"/>
</dbReference>
<evidence type="ECO:0000256" key="5">
    <source>
        <dbReference type="ARBA" id="ARBA00037673"/>
    </source>
</evidence>
<proteinExistence type="inferred from homology"/>
<keyword evidence="8" id="KW-1185">Reference proteome</keyword>
<dbReference type="GO" id="GO:0005737">
    <property type="term" value="C:cytoplasm"/>
    <property type="evidence" value="ECO:0007669"/>
    <property type="project" value="UniProtKB-SubCell"/>
</dbReference>
<comment type="subunit">
    <text evidence="3">Monomer.</text>
</comment>
<evidence type="ECO:0000313" key="7">
    <source>
        <dbReference type="EMBL" id="GFS23796.1"/>
    </source>
</evidence>
<evidence type="ECO:0000313" key="8">
    <source>
        <dbReference type="Proteomes" id="UP000762676"/>
    </source>
</evidence>
<evidence type="ECO:0000256" key="6">
    <source>
        <dbReference type="ARBA" id="ARBA00040755"/>
    </source>
</evidence>
<evidence type="ECO:0000256" key="3">
    <source>
        <dbReference type="ARBA" id="ARBA00011245"/>
    </source>
</evidence>
<protein>
    <recommendedName>
        <fullName evidence="6">Heme-binding protein 1</fullName>
    </recommendedName>
</protein>
<dbReference type="AlphaFoldDB" id="A0AAV4JT82"/>
<gene>
    <name evidence="7" type="ORF">ElyMa_005141700</name>
</gene>
<dbReference type="FunFam" id="3.20.80.10:FF:000003">
    <property type="entry name" value="Heme-binding protein 1"/>
    <property type="match status" value="1"/>
</dbReference>
<dbReference type="EMBL" id="BMAT01010303">
    <property type="protein sequence ID" value="GFS23796.1"/>
    <property type="molecule type" value="Genomic_DNA"/>
</dbReference>
<evidence type="ECO:0000256" key="1">
    <source>
        <dbReference type="ARBA" id="ARBA00004496"/>
    </source>
</evidence>
<dbReference type="Gene3D" id="3.20.80.10">
    <property type="entry name" value="Regulatory factor, effector binding domain"/>
    <property type="match status" value="1"/>
</dbReference>
<accession>A0AAV4JT82</accession>
<dbReference type="PANTHER" id="PTHR11220">
    <property type="entry name" value="HEME-BINDING PROTEIN-RELATED"/>
    <property type="match status" value="1"/>
</dbReference>
<comment type="similarity">
    <text evidence="2">Belongs to the HEBP family.</text>
</comment>
<evidence type="ECO:0000256" key="2">
    <source>
        <dbReference type="ARBA" id="ARBA00009817"/>
    </source>
</evidence>
<sequence length="186" mass="21332">MFSLIKTLVTGSQKAEFVRVDAECTKDYEVRRYPPAKWVSTTEKNISHKEGTSVAFRRLFKYIQGENEEKKVVDMTIPVTIKVEAGEGPNCESSFTMSFYLPKEHQEKPPKPTNPSLFIEERPELSVFVHTFGGFGDDEKWVANGKMLSEAIGDESKYITDYYYTVGYDAPFKLVGRTNEVWFVKK</sequence>
<comment type="caution">
    <text evidence="7">The sequence shown here is derived from an EMBL/GenBank/DDBJ whole genome shotgun (WGS) entry which is preliminary data.</text>
</comment>
<dbReference type="InterPro" id="IPR006917">
    <property type="entry name" value="SOUL_heme-bd"/>
</dbReference>
<organism evidence="7 8">
    <name type="scientific">Elysia marginata</name>
    <dbReference type="NCBI Taxonomy" id="1093978"/>
    <lineage>
        <taxon>Eukaryota</taxon>
        <taxon>Metazoa</taxon>
        <taxon>Spiralia</taxon>
        <taxon>Lophotrochozoa</taxon>
        <taxon>Mollusca</taxon>
        <taxon>Gastropoda</taxon>
        <taxon>Heterobranchia</taxon>
        <taxon>Euthyneura</taxon>
        <taxon>Panpulmonata</taxon>
        <taxon>Sacoglossa</taxon>
        <taxon>Placobranchoidea</taxon>
        <taxon>Plakobranchidae</taxon>
        <taxon>Elysia</taxon>
    </lineage>
</organism>
<dbReference type="InterPro" id="IPR011256">
    <property type="entry name" value="Reg_factor_effector_dom_sf"/>
</dbReference>
<keyword evidence="4" id="KW-0963">Cytoplasm</keyword>
<name>A0AAV4JT82_9GAST</name>